<accession>A0A166MPY1</accession>
<proteinExistence type="predicted"/>
<keyword evidence="2" id="KW-1185">Reference proteome</keyword>
<evidence type="ECO:0000313" key="1">
    <source>
        <dbReference type="EMBL" id="KZV78271.1"/>
    </source>
</evidence>
<sequence>MQAIPRRPWQRRRQSPTVRARCAAHLAFRLRFPSRLAPLDTTLTQLWLAVSLSRSPYCLFCCAVLVLLARSASSSLRVLGCYSAFPVELERITCFHSHLLTRSQLYQPPGQIGDVGTFFFLVPVLDSITQNDAGSCQHRAACSPPIRGFDPATRAFTHALAVALSYVPCFRKRYSLIPHPVPTQRQAHEMRSFLYSGSCASTTACPSAIALAIAGGPFGRRTRYSMCVQCV</sequence>
<dbReference type="EMBL" id="KV426998">
    <property type="protein sequence ID" value="KZV78271.1"/>
    <property type="molecule type" value="Genomic_DNA"/>
</dbReference>
<name>A0A166MPY1_EXIGL</name>
<dbReference type="Proteomes" id="UP000077266">
    <property type="component" value="Unassembled WGS sequence"/>
</dbReference>
<dbReference type="InParanoid" id="A0A166MPY1"/>
<protein>
    <submittedName>
        <fullName evidence="1">Uncharacterized protein</fullName>
    </submittedName>
</protein>
<dbReference type="AlphaFoldDB" id="A0A166MPY1"/>
<reference evidence="1 2" key="1">
    <citation type="journal article" date="2016" name="Mol. Biol. Evol.">
        <title>Comparative Genomics of Early-Diverging Mushroom-Forming Fungi Provides Insights into the Origins of Lignocellulose Decay Capabilities.</title>
        <authorList>
            <person name="Nagy L.G."/>
            <person name="Riley R."/>
            <person name="Tritt A."/>
            <person name="Adam C."/>
            <person name="Daum C."/>
            <person name="Floudas D."/>
            <person name="Sun H."/>
            <person name="Yadav J.S."/>
            <person name="Pangilinan J."/>
            <person name="Larsson K.H."/>
            <person name="Matsuura K."/>
            <person name="Barry K."/>
            <person name="Labutti K."/>
            <person name="Kuo R."/>
            <person name="Ohm R.A."/>
            <person name="Bhattacharya S.S."/>
            <person name="Shirouzu T."/>
            <person name="Yoshinaga Y."/>
            <person name="Martin F.M."/>
            <person name="Grigoriev I.V."/>
            <person name="Hibbett D.S."/>
        </authorList>
    </citation>
    <scope>NUCLEOTIDE SEQUENCE [LARGE SCALE GENOMIC DNA]</scope>
    <source>
        <strain evidence="1 2">HHB12029</strain>
    </source>
</reference>
<evidence type="ECO:0000313" key="2">
    <source>
        <dbReference type="Proteomes" id="UP000077266"/>
    </source>
</evidence>
<organism evidence="1 2">
    <name type="scientific">Exidia glandulosa HHB12029</name>
    <dbReference type="NCBI Taxonomy" id="1314781"/>
    <lineage>
        <taxon>Eukaryota</taxon>
        <taxon>Fungi</taxon>
        <taxon>Dikarya</taxon>
        <taxon>Basidiomycota</taxon>
        <taxon>Agaricomycotina</taxon>
        <taxon>Agaricomycetes</taxon>
        <taxon>Auriculariales</taxon>
        <taxon>Exidiaceae</taxon>
        <taxon>Exidia</taxon>
    </lineage>
</organism>
<gene>
    <name evidence="1" type="ORF">EXIGLDRAFT_52049</name>
</gene>